<accession>A0A5J4WXW3</accession>
<evidence type="ECO:0000313" key="1">
    <source>
        <dbReference type="EMBL" id="KAA6399079.1"/>
    </source>
</evidence>
<evidence type="ECO:0000313" key="2">
    <source>
        <dbReference type="Proteomes" id="UP000324800"/>
    </source>
</evidence>
<dbReference type="EMBL" id="SNRW01000825">
    <property type="protein sequence ID" value="KAA6399079.1"/>
    <property type="molecule type" value="Genomic_DNA"/>
</dbReference>
<name>A0A5J4WXW3_9EUKA</name>
<gene>
    <name evidence="1" type="ORF">EZS28_005402</name>
</gene>
<comment type="caution">
    <text evidence="1">The sequence shown here is derived from an EMBL/GenBank/DDBJ whole genome shotgun (WGS) entry which is preliminary data.</text>
</comment>
<dbReference type="AlphaFoldDB" id="A0A5J4WXW3"/>
<reference evidence="1 2" key="1">
    <citation type="submission" date="2019-03" db="EMBL/GenBank/DDBJ databases">
        <title>Single cell metagenomics reveals metabolic interactions within the superorganism composed of flagellate Streblomastix strix and complex community of Bacteroidetes bacteria on its surface.</title>
        <authorList>
            <person name="Treitli S.C."/>
            <person name="Kolisko M."/>
            <person name="Husnik F."/>
            <person name="Keeling P."/>
            <person name="Hampl V."/>
        </authorList>
    </citation>
    <scope>NUCLEOTIDE SEQUENCE [LARGE SCALE GENOMIC DNA]</scope>
    <source>
        <strain evidence="1">ST1C</strain>
    </source>
</reference>
<protein>
    <submittedName>
        <fullName evidence="1">Uncharacterized protein</fullName>
    </submittedName>
</protein>
<organism evidence="1 2">
    <name type="scientific">Streblomastix strix</name>
    <dbReference type="NCBI Taxonomy" id="222440"/>
    <lineage>
        <taxon>Eukaryota</taxon>
        <taxon>Metamonada</taxon>
        <taxon>Preaxostyla</taxon>
        <taxon>Oxymonadida</taxon>
        <taxon>Streblomastigidae</taxon>
        <taxon>Streblomastix</taxon>
    </lineage>
</organism>
<proteinExistence type="predicted"/>
<dbReference type="Proteomes" id="UP000324800">
    <property type="component" value="Unassembled WGS sequence"/>
</dbReference>
<sequence length="66" mass="7834">MPDHAPTILEPQWYLNEELEVDVENVFGPFKIMAMNKYMSNMGVLDMLHYLHFPVVQREELVKNKI</sequence>